<organism evidence="1 2">
    <name type="scientific">Amblyomma americanum</name>
    <name type="common">Lone star tick</name>
    <dbReference type="NCBI Taxonomy" id="6943"/>
    <lineage>
        <taxon>Eukaryota</taxon>
        <taxon>Metazoa</taxon>
        <taxon>Ecdysozoa</taxon>
        <taxon>Arthropoda</taxon>
        <taxon>Chelicerata</taxon>
        <taxon>Arachnida</taxon>
        <taxon>Acari</taxon>
        <taxon>Parasitiformes</taxon>
        <taxon>Ixodida</taxon>
        <taxon>Ixodoidea</taxon>
        <taxon>Ixodidae</taxon>
        <taxon>Amblyomminae</taxon>
        <taxon>Amblyomma</taxon>
    </lineage>
</organism>
<accession>A0AAQ4DVC9</accession>
<evidence type="ECO:0000313" key="2">
    <source>
        <dbReference type="Proteomes" id="UP001321473"/>
    </source>
</evidence>
<protein>
    <submittedName>
        <fullName evidence="1">Uncharacterized protein</fullName>
    </submittedName>
</protein>
<reference evidence="1 2" key="1">
    <citation type="journal article" date="2023" name="Arcadia Sci">
        <title>De novo assembly of a long-read Amblyomma americanum tick genome.</title>
        <authorList>
            <person name="Chou S."/>
            <person name="Poskanzer K.E."/>
            <person name="Rollins M."/>
            <person name="Thuy-Boun P.S."/>
        </authorList>
    </citation>
    <scope>NUCLEOTIDE SEQUENCE [LARGE SCALE GENOMIC DNA]</scope>
    <source>
        <strain evidence="1">F_SG_1</strain>
        <tissue evidence="1">Salivary glands</tissue>
    </source>
</reference>
<name>A0AAQ4DVC9_AMBAM</name>
<dbReference type="AlphaFoldDB" id="A0AAQ4DVC9"/>
<evidence type="ECO:0000313" key="1">
    <source>
        <dbReference type="EMBL" id="KAK8766419.1"/>
    </source>
</evidence>
<comment type="caution">
    <text evidence="1">The sequence shown here is derived from an EMBL/GenBank/DDBJ whole genome shotgun (WGS) entry which is preliminary data.</text>
</comment>
<gene>
    <name evidence="1" type="ORF">V5799_006794</name>
</gene>
<sequence length="69" mass="7911">MQQCIKYFGTECNTQSDATTKKISIKPFVNLLFYRQNKAVNKGQNHQNTFPPSHKPSRHGVAILFMSHC</sequence>
<dbReference type="EMBL" id="JARKHS020026356">
    <property type="protein sequence ID" value="KAK8766419.1"/>
    <property type="molecule type" value="Genomic_DNA"/>
</dbReference>
<proteinExistence type="predicted"/>
<keyword evidence="2" id="KW-1185">Reference proteome</keyword>
<dbReference type="Proteomes" id="UP001321473">
    <property type="component" value="Unassembled WGS sequence"/>
</dbReference>